<dbReference type="SUPFAM" id="SSF51735">
    <property type="entry name" value="NAD(P)-binding Rossmann-fold domains"/>
    <property type="match status" value="1"/>
</dbReference>
<dbReference type="CDD" id="cd05233">
    <property type="entry name" value="SDR_c"/>
    <property type="match status" value="1"/>
</dbReference>
<accession>A0ABW0XTP5</accession>
<evidence type="ECO:0000256" key="2">
    <source>
        <dbReference type="ARBA" id="ARBA00023002"/>
    </source>
</evidence>
<dbReference type="Proteomes" id="UP001596183">
    <property type="component" value="Unassembled WGS sequence"/>
</dbReference>
<dbReference type="RefSeq" id="WP_381216106.1">
    <property type="nucleotide sequence ID" value="NZ_JBHSPC010000078.1"/>
</dbReference>
<sequence length="269" mass="27379">MGQRVAGKVALVVGAGQTEGATVGNGRAAALLMAREGAAVVAVDRDAASAEETAKEIIDEGGWALAVRADVTSEADIEAAVAACVDAYGRLDILHNNVGVAGAAAGDAPVTEIEPETFSGVVAVNLQGMVLTCKHALRIMREQGSGVITNIASNAVLIDYPNVAYRTSKAGVVSLTTHVAAANASHDIRANAVLPGLMETPMAVEPRVRQSGASREQVVAERNARVPLRHPGGTAWDVAHAALFLASDEAAFITGASPVVDGGQSLMTG</sequence>
<proteinExistence type="inferred from homology"/>
<dbReference type="PANTHER" id="PTHR24321">
    <property type="entry name" value="DEHYDROGENASES, SHORT CHAIN"/>
    <property type="match status" value="1"/>
</dbReference>
<dbReference type="GO" id="GO:0016491">
    <property type="term" value="F:oxidoreductase activity"/>
    <property type="evidence" value="ECO:0007669"/>
    <property type="project" value="UniProtKB-KW"/>
</dbReference>
<keyword evidence="2 3" id="KW-0560">Oxidoreductase</keyword>
<comment type="similarity">
    <text evidence="1">Belongs to the short-chain dehydrogenases/reductases (SDR) family.</text>
</comment>
<evidence type="ECO:0000313" key="4">
    <source>
        <dbReference type="Proteomes" id="UP001596183"/>
    </source>
</evidence>
<protein>
    <submittedName>
        <fullName evidence="3">SDR family NAD(P)-dependent oxidoreductase</fullName>
        <ecNumber evidence="3">1.1.1.-</ecNumber>
    </submittedName>
</protein>
<evidence type="ECO:0000313" key="3">
    <source>
        <dbReference type="EMBL" id="MFC5673037.1"/>
    </source>
</evidence>
<keyword evidence="4" id="KW-1185">Reference proteome</keyword>
<dbReference type="Pfam" id="PF13561">
    <property type="entry name" value="adh_short_C2"/>
    <property type="match status" value="1"/>
</dbReference>
<dbReference type="EMBL" id="JBHSPC010000078">
    <property type="protein sequence ID" value="MFC5673037.1"/>
    <property type="molecule type" value="Genomic_DNA"/>
</dbReference>
<comment type="caution">
    <text evidence="3">The sequence shown here is derived from an EMBL/GenBank/DDBJ whole genome shotgun (WGS) entry which is preliminary data.</text>
</comment>
<dbReference type="PRINTS" id="PR00081">
    <property type="entry name" value="GDHRDH"/>
</dbReference>
<reference evidence="4" key="1">
    <citation type="journal article" date="2019" name="Int. J. Syst. Evol. Microbiol.">
        <title>The Global Catalogue of Microorganisms (GCM) 10K type strain sequencing project: providing services to taxonomists for standard genome sequencing and annotation.</title>
        <authorList>
            <consortium name="The Broad Institute Genomics Platform"/>
            <consortium name="The Broad Institute Genome Sequencing Center for Infectious Disease"/>
            <person name="Wu L."/>
            <person name="Ma J."/>
        </authorList>
    </citation>
    <scope>NUCLEOTIDE SEQUENCE [LARGE SCALE GENOMIC DNA]</scope>
    <source>
        <strain evidence="4">JCM 13852</strain>
    </source>
</reference>
<dbReference type="EC" id="1.1.1.-" evidence="3"/>
<gene>
    <name evidence="3" type="ORF">ACFP2V_23845</name>
</gene>
<evidence type="ECO:0000256" key="1">
    <source>
        <dbReference type="ARBA" id="ARBA00006484"/>
    </source>
</evidence>
<dbReference type="Gene3D" id="3.40.50.720">
    <property type="entry name" value="NAD(P)-binding Rossmann-like Domain"/>
    <property type="match status" value="1"/>
</dbReference>
<dbReference type="InterPro" id="IPR036291">
    <property type="entry name" value="NAD(P)-bd_dom_sf"/>
</dbReference>
<dbReference type="InterPro" id="IPR002347">
    <property type="entry name" value="SDR_fam"/>
</dbReference>
<organism evidence="3 4">
    <name type="scientific">Streptomyces incanus</name>
    <dbReference type="NCBI Taxonomy" id="887453"/>
    <lineage>
        <taxon>Bacteria</taxon>
        <taxon>Bacillati</taxon>
        <taxon>Actinomycetota</taxon>
        <taxon>Actinomycetes</taxon>
        <taxon>Kitasatosporales</taxon>
        <taxon>Streptomycetaceae</taxon>
        <taxon>Streptomyces</taxon>
    </lineage>
</organism>
<dbReference type="PANTHER" id="PTHR24321:SF15">
    <property type="entry name" value="OXIDOREDUCTASE UCPA"/>
    <property type="match status" value="1"/>
</dbReference>
<name>A0ABW0XTP5_9ACTN</name>
<dbReference type="PRINTS" id="PR00080">
    <property type="entry name" value="SDRFAMILY"/>
</dbReference>